<dbReference type="Gene3D" id="2.40.50.100">
    <property type="match status" value="1"/>
</dbReference>
<evidence type="ECO:0000313" key="3">
    <source>
        <dbReference type="EMBL" id="MFC5950463.1"/>
    </source>
</evidence>
<accession>A0ABW1ICG2</accession>
<evidence type="ECO:0000259" key="2">
    <source>
        <dbReference type="PROSITE" id="PS50968"/>
    </source>
</evidence>
<gene>
    <name evidence="3" type="ORF">ACFQH9_19520</name>
</gene>
<feature type="domain" description="Lipoyl-binding" evidence="2">
    <location>
        <begin position="4"/>
        <end position="78"/>
    </location>
</feature>
<dbReference type="InterPro" id="IPR003016">
    <property type="entry name" value="2-oxoA_DH_lipoyl-BS"/>
</dbReference>
<dbReference type="InterPro" id="IPR011053">
    <property type="entry name" value="Single_hybrid_motif"/>
</dbReference>
<dbReference type="Proteomes" id="UP001596119">
    <property type="component" value="Unassembled WGS sequence"/>
</dbReference>
<dbReference type="PANTHER" id="PTHR23151">
    <property type="entry name" value="DIHYDROLIPOAMIDE ACETYL/SUCCINYL-TRANSFERASE-RELATED"/>
    <property type="match status" value="1"/>
</dbReference>
<dbReference type="SUPFAM" id="SSF51230">
    <property type="entry name" value="Single hybrid motif"/>
    <property type="match status" value="1"/>
</dbReference>
<proteinExistence type="predicted"/>
<dbReference type="EMBL" id="JBHSQK010000047">
    <property type="protein sequence ID" value="MFC5950463.1"/>
    <property type="molecule type" value="Genomic_DNA"/>
</dbReference>
<dbReference type="PANTHER" id="PTHR23151:SF90">
    <property type="entry name" value="DIHYDROLIPOYLLYSINE-RESIDUE ACETYLTRANSFERASE COMPONENT OF PYRUVATE DEHYDROGENASE COMPLEX, MITOCHONDRIAL-RELATED"/>
    <property type="match status" value="1"/>
</dbReference>
<comment type="caution">
    <text evidence="3">The sequence shown here is derived from an EMBL/GenBank/DDBJ whole genome shotgun (WGS) entry which is preliminary data.</text>
</comment>
<sequence length="101" mass="10433">MSELVEVKIPFSGSVENVEINEWLVAEGDVIAEGDSLADVSTDKVDTELEAEAAGRLVKIYVAAGTEIPVGTTVALLADPDADAEVIAKAVAEHVPSSPDA</sequence>
<organism evidence="3 4">
    <name type="scientific">Pseudonocardia lutea</name>
    <dbReference type="NCBI Taxonomy" id="2172015"/>
    <lineage>
        <taxon>Bacteria</taxon>
        <taxon>Bacillati</taxon>
        <taxon>Actinomycetota</taxon>
        <taxon>Actinomycetes</taxon>
        <taxon>Pseudonocardiales</taxon>
        <taxon>Pseudonocardiaceae</taxon>
        <taxon>Pseudonocardia</taxon>
    </lineage>
</organism>
<dbReference type="CDD" id="cd06849">
    <property type="entry name" value="lipoyl_domain"/>
    <property type="match status" value="1"/>
</dbReference>
<dbReference type="InterPro" id="IPR000089">
    <property type="entry name" value="Biotin_lipoyl"/>
</dbReference>
<dbReference type="InterPro" id="IPR045257">
    <property type="entry name" value="E2/Pdx1"/>
</dbReference>
<evidence type="ECO:0000256" key="1">
    <source>
        <dbReference type="ARBA" id="ARBA00022823"/>
    </source>
</evidence>
<dbReference type="RefSeq" id="WP_379567596.1">
    <property type="nucleotide sequence ID" value="NZ_JBHSQK010000047.1"/>
</dbReference>
<protein>
    <submittedName>
        <fullName evidence="3">Biotin/lipoyl-containing protein</fullName>
    </submittedName>
</protein>
<dbReference type="Pfam" id="PF00364">
    <property type="entry name" value="Biotin_lipoyl"/>
    <property type="match status" value="1"/>
</dbReference>
<keyword evidence="4" id="KW-1185">Reference proteome</keyword>
<dbReference type="PROSITE" id="PS50968">
    <property type="entry name" value="BIOTINYL_LIPOYL"/>
    <property type="match status" value="1"/>
</dbReference>
<keyword evidence="1" id="KW-0450">Lipoyl</keyword>
<name>A0ABW1ICG2_9PSEU</name>
<dbReference type="PROSITE" id="PS00189">
    <property type="entry name" value="LIPOYL"/>
    <property type="match status" value="1"/>
</dbReference>
<reference evidence="4" key="1">
    <citation type="journal article" date="2019" name="Int. J. Syst. Evol. Microbiol.">
        <title>The Global Catalogue of Microorganisms (GCM) 10K type strain sequencing project: providing services to taxonomists for standard genome sequencing and annotation.</title>
        <authorList>
            <consortium name="The Broad Institute Genomics Platform"/>
            <consortium name="The Broad Institute Genome Sequencing Center for Infectious Disease"/>
            <person name="Wu L."/>
            <person name="Ma J."/>
        </authorList>
    </citation>
    <scope>NUCLEOTIDE SEQUENCE [LARGE SCALE GENOMIC DNA]</scope>
    <source>
        <strain evidence="4">CGMCC 4.7397</strain>
    </source>
</reference>
<evidence type="ECO:0000313" key="4">
    <source>
        <dbReference type="Proteomes" id="UP001596119"/>
    </source>
</evidence>